<protein>
    <submittedName>
        <fullName evidence="3">MBL fold metallo-hydrolase</fullName>
    </submittedName>
</protein>
<evidence type="ECO:0000259" key="2">
    <source>
        <dbReference type="SMART" id="SM00849"/>
    </source>
</evidence>
<evidence type="ECO:0000313" key="3">
    <source>
        <dbReference type="EMBL" id="MDE1463789.1"/>
    </source>
</evidence>
<proteinExistence type="predicted"/>
<dbReference type="Proteomes" id="UP001528823">
    <property type="component" value="Unassembled WGS sequence"/>
</dbReference>
<dbReference type="Gene3D" id="3.60.15.10">
    <property type="entry name" value="Ribonuclease Z/Hydroxyacylglutathione hydrolase-like"/>
    <property type="match status" value="1"/>
</dbReference>
<dbReference type="PANTHER" id="PTHR42951">
    <property type="entry name" value="METALLO-BETA-LACTAMASE DOMAIN-CONTAINING"/>
    <property type="match status" value="1"/>
</dbReference>
<dbReference type="Pfam" id="PF00753">
    <property type="entry name" value="Lactamase_B"/>
    <property type="match status" value="1"/>
</dbReference>
<reference evidence="3 4" key="1">
    <citation type="submission" date="2022-11" db="EMBL/GenBank/DDBJ databases">
        <title>Spartinivicinus poritis sp. nov., isolated from scleractinian coral Porites lutea.</title>
        <authorList>
            <person name="Zhang G."/>
            <person name="Cai L."/>
            <person name="Wei Q."/>
        </authorList>
    </citation>
    <scope>NUCLEOTIDE SEQUENCE [LARGE SCALE GENOMIC DNA]</scope>
    <source>
        <strain evidence="3 4">A2-2</strain>
    </source>
</reference>
<dbReference type="SMART" id="SM00849">
    <property type="entry name" value="Lactamase_B"/>
    <property type="match status" value="1"/>
</dbReference>
<dbReference type="InterPro" id="IPR050855">
    <property type="entry name" value="NDM-1-like"/>
</dbReference>
<dbReference type="RefSeq" id="WP_274690118.1">
    <property type="nucleotide sequence ID" value="NZ_JAPMOU010000024.1"/>
</dbReference>
<dbReference type="SUPFAM" id="SSF56281">
    <property type="entry name" value="Metallo-hydrolase/oxidoreductase"/>
    <property type="match status" value="1"/>
</dbReference>
<dbReference type="EMBL" id="JAPMOU010000024">
    <property type="protein sequence ID" value="MDE1463789.1"/>
    <property type="molecule type" value="Genomic_DNA"/>
</dbReference>
<accession>A0ABT5UBN4</accession>
<feature type="domain" description="Metallo-beta-lactamase" evidence="2">
    <location>
        <begin position="72"/>
        <end position="245"/>
    </location>
</feature>
<comment type="caution">
    <text evidence="3">The sequence shown here is derived from an EMBL/GenBank/DDBJ whole genome shotgun (WGS) entry which is preliminary data.</text>
</comment>
<keyword evidence="4" id="KW-1185">Reference proteome</keyword>
<evidence type="ECO:0000313" key="4">
    <source>
        <dbReference type="Proteomes" id="UP001528823"/>
    </source>
</evidence>
<dbReference type="InterPro" id="IPR001279">
    <property type="entry name" value="Metallo-B-lactamas"/>
</dbReference>
<sequence length="337" mass="37923">MKKFSSSKVLLAAAILSLSANASAVEFIYKPASLTEVATNLQKVEGGHLERFKKPFEVQRLSENIYWISVANYNVTLLVGKTGALLIDAPIHTGKRILKAIEAITDKPLRGIVYSHAHADHVGDSGVLLKELSDNKIDIYATEEVRDALISHKVTLPAPVTKIISDKLVFEEHTFEVYQNFDGHTPDNTGFLIKDGGRKILHAIDLIHPDQLEFRSFSNVENAIAYKNDIDYLLSLDWDVMVTGHSNLGYKEDVKFVQEYIRDVQSYIHQGHSKADFSAHLKSNTPFAWYAGYSDEVIDFATSLLAKKYREGREEEFDIVARSHVEVLFWAMLARAL</sequence>
<name>A0ABT5UBN4_9GAMM</name>
<feature type="signal peptide" evidence="1">
    <location>
        <begin position="1"/>
        <end position="24"/>
    </location>
</feature>
<keyword evidence="1" id="KW-0732">Signal</keyword>
<dbReference type="PANTHER" id="PTHR42951:SF18">
    <property type="entry name" value="METALLO-HYDROLASE MJ0296-RELATED"/>
    <property type="match status" value="1"/>
</dbReference>
<organism evidence="3 4">
    <name type="scientific">Spartinivicinus poritis</name>
    <dbReference type="NCBI Taxonomy" id="2994640"/>
    <lineage>
        <taxon>Bacteria</taxon>
        <taxon>Pseudomonadati</taxon>
        <taxon>Pseudomonadota</taxon>
        <taxon>Gammaproteobacteria</taxon>
        <taxon>Oceanospirillales</taxon>
        <taxon>Zooshikellaceae</taxon>
        <taxon>Spartinivicinus</taxon>
    </lineage>
</organism>
<evidence type="ECO:0000256" key="1">
    <source>
        <dbReference type="SAM" id="SignalP"/>
    </source>
</evidence>
<dbReference type="InterPro" id="IPR036866">
    <property type="entry name" value="RibonucZ/Hydroxyglut_hydro"/>
</dbReference>
<gene>
    <name evidence="3" type="ORF">ORQ98_17695</name>
</gene>
<feature type="chain" id="PRO_5046390216" evidence="1">
    <location>
        <begin position="25"/>
        <end position="337"/>
    </location>
</feature>